<keyword evidence="6" id="KW-0175">Coiled coil</keyword>
<evidence type="ECO:0000313" key="10">
    <source>
        <dbReference type="Proteomes" id="UP001178508"/>
    </source>
</evidence>
<dbReference type="GO" id="GO:0001935">
    <property type="term" value="P:endothelial cell proliferation"/>
    <property type="evidence" value="ECO:0007669"/>
    <property type="project" value="UniProtKB-UniRule"/>
</dbReference>
<keyword evidence="6" id="KW-0804">Transcription</keyword>
<feature type="compositionally biased region" description="Basic residues" evidence="7">
    <location>
        <begin position="290"/>
        <end position="302"/>
    </location>
</feature>
<protein>
    <recommendedName>
        <fullName evidence="6">THAP domain-containing protein 1</fullName>
    </recommendedName>
</protein>
<comment type="subcellular location">
    <subcellularLocation>
        <location evidence="6">Nucleus</location>
        <location evidence="6">Nucleoplasm</location>
    </subcellularLocation>
</comment>
<name>A0AAV1F5C9_XYRNO</name>
<evidence type="ECO:0000256" key="1">
    <source>
        <dbReference type="ARBA" id="ARBA00022723"/>
    </source>
</evidence>
<evidence type="ECO:0000256" key="6">
    <source>
        <dbReference type="RuleBase" id="RU369073"/>
    </source>
</evidence>
<dbReference type="InterPro" id="IPR026516">
    <property type="entry name" value="THAP1/10"/>
</dbReference>
<sequence>MPHCAASGCSFQSKGNRGSDVSLHCFPTDRDRRLEWKIACGRSELPQDPRLCSRHFTPDCFLIFNRHRLWREFTGSDGFKRRLKPSAMPTIFSPRQTESPEKKLSTVHPRKRQEQQAFDFHLRGCQQPEPEGVTSEITTTESRDQFPQQSEGLQCSPNPDKGGPQNMKVIMPGNCCCVKNCGRRSHDDLGRKLNNGLSFYCFPAWRAHEGSEVSALTMRRRAAWVSAVGNMSFSSIHKSKRVCSRHFHSGKPAYEMLESDPDWVPSLELGHDEDAETRPEHRLPSVRDKLSRKRPEKHKRKEREKTGKKNRFDSGPLEGRTTGGGGGDGEGEGVEEGPSRAAGRPWREVRALLLSELKHQPISTQHPANRTHQEAVHAGKEADFRDFFRESLRSSLENISRSRTLQTPQPPIDVDPEGPSIRVSPVKDSSKDSSSYCVNCVRLQKKVSKLKEELSLLSGGQEDIRSVSNRAPLQPDQVPQSPEPAQIEEEVPDWAGPLEEEEEEEEEGGGGGGGGGGRPISPKFSAKNRKLSMKVPTQSRPRFRKEWLSTFWFLRHSPSLNIMWCHVCRLYQDEKHWNKGMIRGSKCFKMDVIKVHNNSMNHQRNVLFYKEQQLQLQQLDSDTREEHVLQGAL</sequence>
<accession>A0AAV1F5C9</accession>
<evidence type="ECO:0000313" key="9">
    <source>
        <dbReference type="EMBL" id="CAJ1055817.1"/>
    </source>
</evidence>
<reference evidence="9" key="1">
    <citation type="submission" date="2023-08" db="EMBL/GenBank/DDBJ databases">
        <authorList>
            <person name="Alioto T."/>
            <person name="Alioto T."/>
            <person name="Gomez Garrido J."/>
        </authorList>
    </citation>
    <scope>NUCLEOTIDE SEQUENCE</scope>
</reference>
<dbReference type="GO" id="GO:0008270">
    <property type="term" value="F:zinc ion binding"/>
    <property type="evidence" value="ECO:0007669"/>
    <property type="project" value="UniProtKB-KW"/>
</dbReference>
<evidence type="ECO:0000256" key="5">
    <source>
        <dbReference type="PROSITE-ProRule" id="PRU00309"/>
    </source>
</evidence>
<dbReference type="GO" id="GO:0043565">
    <property type="term" value="F:sequence-specific DNA binding"/>
    <property type="evidence" value="ECO:0007669"/>
    <property type="project" value="UniProtKB-UniRule"/>
</dbReference>
<feature type="compositionally biased region" description="Gly residues" evidence="7">
    <location>
        <begin position="509"/>
        <end position="518"/>
    </location>
</feature>
<feature type="region of interest" description="Disordered" evidence="7">
    <location>
        <begin position="265"/>
        <end position="345"/>
    </location>
</feature>
<dbReference type="AlphaFoldDB" id="A0AAV1F5C9"/>
<dbReference type="GO" id="GO:0005654">
    <property type="term" value="C:nucleoplasm"/>
    <property type="evidence" value="ECO:0007669"/>
    <property type="project" value="UniProtKB-SubCell"/>
</dbReference>
<dbReference type="SMART" id="SM00692">
    <property type="entry name" value="DM3"/>
    <property type="match status" value="2"/>
</dbReference>
<keyword evidence="4 5" id="KW-0238">DNA-binding</keyword>
<keyword evidence="6" id="KW-0805">Transcription regulation</keyword>
<evidence type="ECO:0000256" key="2">
    <source>
        <dbReference type="ARBA" id="ARBA00022771"/>
    </source>
</evidence>
<feature type="compositionally biased region" description="Polar residues" evidence="7">
    <location>
        <begin position="135"/>
        <end position="157"/>
    </location>
</feature>
<dbReference type="PROSITE" id="PS50950">
    <property type="entry name" value="ZF_THAP"/>
    <property type="match status" value="2"/>
</dbReference>
<feature type="compositionally biased region" description="Basic and acidic residues" evidence="7">
    <location>
        <begin position="303"/>
        <end position="312"/>
    </location>
</feature>
<keyword evidence="1" id="KW-0479">Metal-binding</keyword>
<dbReference type="SMART" id="SM00980">
    <property type="entry name" value="THAP"/>
    <property type="match status" value="2"/>
</dbReference>
<feature type="region of interest" description="Disordered" evidence="7">
    <location>
        <begin position="128"/>
        <end position="160"/>
    </location>
</feature>
<evidence type="ECO:0000256" key="4">
    <source>
        <dbReference type="ARBA" id="ARBA00023125"/>
    </source>
</evidence>
<keyword evidence="3" id="KW-0862">Zinc</keyword>
<feature type="region of interest" description="Disordered" evidence="7">
    <location>
        <begin position="399"/>
        <end position="433"/>
    </location>
</feature>
<dbReference type="GO" id="GO:0003700">
    <property type="term" value="F:DNA-binding transcription factor activity"/>
    <property type="evidence" value="ECO:0007669"/>
    <property type="project" value="UniProtKB-UniRule"/>
</dbReference>
<feature type="region of interest" description="Disordered" evidence="7">
    <location>
        <begin position="90"/>
        <end position="110"/>
    </location>
</feature>
<keyword evidence="6" id="KW-0539">Nucleus</keyword>
<keyword evidence="2 5" id="KW-0863">Zinc-finger</keyword>
<evidence type="ECO:0000256" key="3">
    <source>
        <dbReference type="ARBA" id="ARBA00022833"/>
    </source>
</evidence>
<dbReference type="EMBL" id="OY660868">
    <property type="protein sequence ID" value="CAJ1055817.1"/>
    <property type="molecule type" value="Genomic_DNA"/>
</dbReference>
<feature type="region of interest" description="Disordered" evidence="7">
    <location>
        <begin position="458"/>
        <end position="536"/>
    </location>
</feature>
<keyword evidence="6" id="KW-0131">Cell cycle</keyword>
<gene>
    <name evidence="9" type="ORF">XNOV1_A027363</name>
</gene>
<proteinExistence type="inferred from homology"/>
<feature type="domain" description="THAP-type" evidence="8">
    <location>
        <begin position="1"/>
        <end position="92"/>
    </location>
</feature>
<dbReference type="Proteomes" id="UP001178508">
    <property type="component" value="Chromosome 5"/>
</dbReference>
<feature type="domain" description="THAP-type" evidence="8">
    <location>
        <begin position="171"/>
        <end position="268"/>
    </location>
</feature>
<feature type="compositionally biased region" description="Basic and acidic residues" evidence="7">
    <location>
        <begin position="269"/>
        <end position="289"/>
    </location>
</feature>
<dbReference type="InterPro" id="IPR006612">
    <property type="entry name" value="THAP_Znf"/>
</dbReference>
<dbReference type="SUPFAM" id="SSF57716">
    <property type="entry name" value="Glucocorticoid receptor-like (DNA-binding domain)"/>
    <property type="match status" value="2"/>
</dbReference>
<dbReference type="Pfam" id="PF05485">
    <property type="entry name" value="THAP"/>
    <property type="match status" value="2"/>
</dbReference>
<evidence type="ECO:0000256" key="7">
    <source>
        <dbReference type="SAM" id="MobiDB-lite"/>
    </source>
</evidence>
<feature type="compositionally biased region" description="Low complexity" evidence="7">
    <location>
        <begin position="423"/>
        <end position="433"/>
    </location>
</feature>
<comment type="function">
    <text evidence="6">DNA-binding transcription regulator that regulates endothelial cell proliferation and G1/S cell-cycle progression. Specifically binds the 5'-[AT]NTNN[GT]GGCA[AGT]-3' core DNA sequence and acts by modulating expression of pRB-E2F cell-cycle target genes.</text>
</comment>
<feature type="compositionally biased region" description="Acidic residues" evidence="7">
    <location>
        <begin position="486"/>
        <end position="508"/>
    </location>
</feature>
<keyword evidence="10" id="KW-1185">Reference proteome</keyword>
<organism evidence="9 10">
    <name type="scientific">Xyrichtys novacula</name>
    <name type="common">Pearly razorfish</name>
    <name type="synonym">Hemipteronotus novacula</name>
    <dbReference type="NCBI Taxonomy" id="13765"/>
    <lineage>
        <taxon>Eukaryota</taxon>
        <taxon>Metazoa</taxon>
        <taxon>Chordata</taxon>
        <taxon>Craniata</taxon>
        <taxon>Vertebrata</taxon>
        <taxon>Euteleostomi</taxon>
        <taxon>Actinopterygii</taxon>
        <taxon>Neopterygii</taxon>
        <taxon>Teleostei</taxon>
        <taxon>Neoteleostei</taxon>
        <taxon>Acanthomorphata</taxon>
        <taxon>Eupercaria</taxon>
        <taxon>Labriformes</taxon>
        <taxon>Labridae</taxon>
        <taxon>Xyrichtys</taxon>
    </lineage>
</organism>
<dbReference type="PANTHER" id="PTHR46600">
    <property type="entry name" value="THAP DOMAIN-CONTAINING"/>
    <property type="match status" value="1"/>
</dbReference>
<comment type="similarity">
    <text evidence="6">Belongs to the THAP1 family.</text>
</comment>
<dbReference type="PANTHER" id="PTHR46600:SF11">
    <property type="entry name" value="THAP DOMAIN-CONTAINING PROTEIN 10"/>
    <property type="match status" value="1"/>
</dbReference>
<evidence type="ECO:0000259" key="8">
    <source>
        <dbReference type="PROSITE" id="PS50950"/>
    </source>
</evidence>